<gene>
    <name evidence="1" type="ORF">GcM1_198030</name>
</gene>
<name>A0A420IZG6_9PEZI</name>
<dbReference type="AlphaFoldDB" id="A0A420IZG6"/>
<organism evidence="1 2">
    <name type="scientific">Golovinomyces cichoracearum</name>
    <dbReference type="NCBI Taxonomy" id="62708"/>
    <lineage>
        <taxon>Eukaryota</taxon>
        <taxon>Fungi</taxon>
        <taxon>Dikarya</taxon>
        <taxon>Ascomycota</taxon>
        <taxon>Pezizomycotina</taxon>
        <taxon>Leotiomycetes</taxon>
        <taxon>Erysiphales</taxon>
        <taxon>Erysiphaceae</taxon>
        <taxon>Golovinomyces</taxon>
    </lineage>
</organism>
<sequence length="66" mass="7254">HQIIKIFSIQVAKSAAIKKRRCGSGGDGDDDEYMACGTAVDNSQIRERCLAEPFRPLGNKNPILYS</sequence>
<proteinExistence type="predicted"/>
<dbReference type="EMBL" id="MCBS01019834">
    <property type="protein sequence ID" value="RKF79931.1"/>
    <property type="molecule type" value="Genomic_DNA"/>
</dbReference>
<evidence type="ECO:0000313" key="1">
    <source>
        <dbReference type="EMBL" id="RKF79931.1"/>
    </source>
</evidence>
<comment type="caution">
    <text evidence="1">The sequence shown here is derived from an EMBL/GenBank/DDBJ whole genome shotgun (WGS) entry which is preliminary data.</text>
</comment>
<accession>A0A420IZG6</accession>
<feature type="non-terminal residue" evidence="1">
    <location>
        <position position="1"/>
    </location>
</feature>
<evidence type="ECO:0000313" key="2">
    <source>
        <dbReference type="Proteomes" id="UP000285326"/>
    </source>
</evidence>
<protein>
    <submittedName>
        <fullName evidence="1">Uncharacterized protein</fullName>
    </submittedName>
</protein>
<reference evidence="1 2" key="1">
    <citation type="journal article" date="2018" name="BMC Genomics">
        <title>Comparative genome analyses reveal sequence features reflecting distinct modes of host-adaptation between dicot and monocot powdery mildew.</title>
        <authorList>
            <person name="Wu Y."/>
            <person name="Ma X."/>
            <person name="Pan Z."/>
            <person name="Kale S.D."/>
            <person name="Song Y."/>
            <person name="King H."/>
            <person name="Zhang Q."/>
            <person name="Presley C."/>
            <person name="Deng X."/>
            <person name="Wei C.I."/>
            <person name="Xiao S."/>
        </authorList>
    </citation>
    <scope>NUCLEOTIDE SEQUENCE [LARGE SCALE GENOMIC DNA]</scope>
    <source>
        <strain evidence="1">UMSG1</strain>
    </source>
</reference>
<dbReference type="Proteomes" id="UP000285326">
    <property type="component" value="Unassembled WGS sequence"/>
</dbReference>